<dbReference type="InterPro" id="IPR041891">
    <property type="entry name" value="Alpha_CA_prokaryot-like"/>
</dbReference>
<dbReference type="Pfam" id="PF00194">
    <property type="entry name" value="Carb_anhydrase"/>
    <property type="match status" value="1"/>
</dbReference>
<dbReference type="PANTHER" id="PTHR18952:SF208">
    <property type="entry name" value="CARBONIC ANHYDRASE XA-RELATED"/>
    <property type="match status" value="1"/>
</dbReference>
<evidence type="ECO:0000259" key="10">
    <source>
        <dbReference type="PROSITE" id="PS51144"/>
    </source>
</evidence>
<evidence type="ECO:0000256" key="8">
    <source>
        <dbReference type="ARBA" id="ARBA00048348"/>
    </source>
</evidence>
<evidence type="ECO:0000256" key="6">
    <source>
        <dbReference type="ARBA" id="ARBA00023180"/>
    </source>
</evidence>
<reference evidence="11 12" key="1">
    <citation type="submission" date="2021-07" db="EMBL/GenBank/DDBJ databases">
        <title>The Aristolochia fimbriata genome: insights into angiosperm evolution, floral development and chemical biosynthesis.</title>
        <authorList>
            <person name="Jiao Y."/>
        </authorList>
    </citation>
    <scope>NUCLEOTIDE SEQUENCE [LARGE SCALE GENOMIC DNA]</scope>
    <source>
        <strain evidence="11">IBCAS-2021</strain>
        <tissue evidence="11">Leaf</tissue>
    </source>
</reference>
<keyword evidence="3 9" id="KW-0479">Metal-binding</keyword>
<dbReference type="Gene3D" id="3.10.200.10">
    <property type="entry name" value="Alpha carbonic anhydrase"/>
    <property type="match status" value="1"/>
</dbReference>
<keyword evidence="12" id="KW-1185">Reference proteome</keyword>
<comment type="cofactor">
    <cofactor evidence="1 9">
        <name>Zn(2+)</name>
        <dbReference type="ChEBI" id="CHEBI:29105"/>
    </cofactor>
</comment>
<feature type="signal peptide" evidence="9">
    <location>
        <begin position="1"/>
        <end position="26"/>
    </location>
</feature>
<dbReference type="FunFam" id="3.10.200.10:FF:000007">
    <property type="entry name" value="Alpha carbonic anhydrase 3"/>
    <property type="match status" value="1"/>
</dbReference>
<evidence type="ECO:0000313" key="11">
    <source>
        <dbReference type="EMBL" id="KAG9441556.1"/>
    </source>
</evidence>
<dbReference type="PROSITE" id="PS00162">
    <property type="entry name" value="ALPHA_CA_1"/>
    <property type="match status" value="1"/>
</dbReference>
<keyword evidence="4 9" id="KW-0732">Signal</keyword>
<comment type="similarity">
    <text evidence="9">Belongs to the alpha-carbonic anhydrase family.</text>
</comment>
<dbReference type="PROSITE" id="PS51144">
    <property type="entry name" value="ALPHA_CA_2"/>
    <property type="match status" value="1"/>
</dbReference>
<dbReference type="InterPro" id="IPR018338">
    <property type="entry name" value="Carbonic_anhydrase_a-class_CS"/>
</dbReference>
<sequence length="276" mass="31762">MGKLNTHFLSYVFLALIVFYSSLARGQEVEDEREFDYVKGSGRGPEQWGEMHEEWRACKNGSMQSPIDMLHERVEILGGLGRLKRSYRPSNATIKNRGHDIMLEWASGGGFLFINGTKFELKQCHWHSPSEHTINGRRFDLEAHLVHESTDNKVAVIGIMYKIGRPDTFLSELMESIRSIANTHDMEKSVGVVNPKHIKIGSRKYYRYMGSLTVPPCTEGVIWTMVKKVRTVSKEQVKLLREAVNDNAEKNARPLQPLNERAIHLYTPKFRPEDRY</sequence>
<name>A0AAV7E159_ARIFI</name>
<evidence type="ECO:0000256" key="5">
    <source>
        <dbReference type="ARBA" id="ARBA00022833"/>
    </source>
</evidence>
<dbReference type="EMBL" id="JAINDJ010000007">
    <property type="protein sequence ID" value="KAG9441556.1"/>
    <property type="molecule type" value="Genomic_DNA"/>
</dbReference>
<keyword evidence="7 9" id="KW-0456">Lyase</keyword>
<comment type="catalytic activity">
    <reaction evidence="8 9">
        <text>hydrogencarbonate + H(+) = CO2 + H2O</text>
        <dbReference type="Rhea" id="RHEA:10748"/>
        <dbReference type="ChEBI" id="CHEBI:15377"/>
        <dbReference type="ChEBI" id="CHEBI:15378"/>
        <dbReference type="ChEBI" id="CHEBI:16526"/>
        <dbReference type="ChEBI" id="CHEBI:17544"/>
        <dbReference type="EC" id="4.2.1.1"/>
    </reaction>
</comment>
<evidence type="ECO:0000256" key="4">
    <source>
        <dbReference type="ARBA" id="ARBA00022729"/>
    </source>
</evidence>
<dbReference type="InterPro" id="IPR036398">
    <property type="entry name" value="CA_dom_sf"/>
</dbReference>
<evidence type="ECO:0000256" key="7">
    <source>
        <dbReference type="ARBA" id="ARBA00023239"/>
    </source>
</evidence>
<keyword evidence="5 9" id="KW-0862">Zinc</keyword>
<keyword evidence="6" id="KW-0325">Glycoprotein</keyword>
<evidence type="ECO:0000313" key="12">
    <source>
        <dbReference type="Proteomes" id="UP000825729"/>
    </source>
</evidence>
<dbReference type="SUPFAM" id="SSF51069">
    <property type="entry name" value="Carbonic anhydrase"/>
    <property type="match status" value="1"/>
</dbReference>
<dbReference type="GO" id="GO:0004089">
    <property type="term" value="F:carbonate dehydratase activity"/>
    <property type="evidence" value="ECO:0007669"/>
    <property type="project" value="UniProtKB-UniRule"/>
</dbReference>
<organism evidence="11 12">
    <name type="scientific">Aristolochia fimbriata</name>
    <name type="common">White veined hardy Dutchman's pipe vine</name>
    <dbReference type="NCBI Taxonomy" id="158543"/>
    <lineage>
        <taxon>Eukaryota</taxon>
        <taxon>Viridiplantae</taxon>
        <taxon>Streptophyta</taxon>
        <taxon>Embryophyta</taxon>
        <taxon>Tracheophyta</taxon>
        <taxon>Spermatophyta</taxon>
        <taxon>Magnoliopsida</taxon>
        <taxon>Magnoliidae</taxon>
        <taxon>Piperales</taxon>
        <taxon>Aristolochiaceae</taxon>
        <taxon>Aristolochia</taxon>
    </lineage>
</organism>
<gene>
    <name evidence="11" type="ORF">H6P81_017410</name>
</gene>
<evidence type="ECO:0000256" key="9">
    <source>
        <dbReference type="RuleBase" id="RU367011"/>
    </source>
</evidence>
<dbReference type="InterPro" id="IPR001148">
    <property type="entry name" value="CA_dom"/>
</dbReference>
<protein>
    <recommendedName>
        <fullName evidence="2 9">Carbonic anhydrase</fullName>
        <ecNumber evidence="2 9">4.2.1.1</ecNumber>
    </recommendedName>
</protein>
<proteinExistence type="inferred from homology"/>
<dbReference type="GO" id="GO:0008270">
    <property type="term" value="F:zinc ion binding"/>
    <property type="evidence" value="ECO:0007669"/>
    <property type="project" value="UniProtKB-UniRule"/>
</dbReference>
<evidence type="ECO:0000256" key="1">
    <source>
        <dbReference type="ARBA" id="ARBA00001947"/>
    </source>
</evidence>
<evidence type="ECO:0000256" key="2">
    <source>
        <dbReference type="ARBA" id="ARBA00012925"/>
    </source>
</evidence>
<dbReference type="GO" id="GO:0006730">
    <property type="term" value="P:one-carbon metabolic process"/>
    <property type="evidence" value="ECO:0007669"/>
    <property type="project" value="TreeGrafter"/>
</dbReference>
<accession>A0AAV7E159</accession>
<comment type="function">
    <text evidence="9">Reversible hydration of carbon dioxide.</text>
</comment>
<dbReference type="SMART" id="SM01057">
    <property type="entry name" value="Carb_anhydrase"/>
    <property type="match status" value="1"/>
</dbReference>
<dbReference type="InterPro" id="IPR023561">
    <property type="entry name" value="Carbonic_anhydrase_a-class"/>
</dbReference>
<feature type="domain" description="Alpha-carbonic anhydrase" evidence="10">
    <location>
        <begin position="33"/>
        <end position="267"/>
    </location>
</feature>
<dbReference type="Proteomes" id="UP000825729">
    <property type="component" value="Unassembled WGS sequence"/>
</dbReference>
<evidence type="ECO:0000256" key="3">
    <source>
        <dbReference type="ARBA" id="ARBA00022723"/>
    </source>
</evidence>
<comment type="caution">
    <text evidence="11">The sequence shown here is derived from an EMBL/GenBank/DDBJ whole genome shotgun (WGS) entry which is preliminary data.</text>
</comment>
<dbReference type="AlphaFoldDB" id="A0AAV7E159"/>
<dbReference type="CDD" id="cd03124">
    <property type="entry name" value="alpha_CA_prokaryotic_like"/>
    <property type="match status" value="1"/>
</dbReference>
<dbReference type="PANTHER" id="PTHR18952">
    <property type="entry name" value="CARBONIC ANHYDRASE"/>
    <property type="match status" value="1"/>
</dbReference>
<feature type="chain" id="PRO_5043104658" description="Carbonic anhydrase" evidence="9">
    <location>
        <begin position="27"/>
        <end position="276"/>
    </location>
</feature>
<dbReference type="EC" id="4.2.1.1" evidence="2 9"/>